<gene>
    <name evidence="4" type="ORF">FZC79_12140</name>
</gene>
<dbReference type="Proteomes" id="UP000323317">
    <property type="component" value="Unassembled WGS sequence"/>
</dbReference>
<protein>
    <submittedName>
        <fullName evidence="4">Sugar ABC transporter substrate-binding protein</fullName>
    </submittedName>
</protein>
<proteinExistence type="inferred from homology"/>
<organism evidence="4 5">
    <name type="scientific">Rossellomorea vietnamensis</name>
    <dbReference type="NCBI Taxonomy" id="218284"/>
    <lineage>
        <taxon>Bacteria</taxon>
        <taxon>Bacillati</taxon>
        <taxon>Bacillota</taxon>
        <taxon>Bacilli</taxon>
        <taxon>Bacillales</taxon>
        <taxon>Bacillaceae</taxon>
        <taxon>Rossellomorea</taxon>
    </lineage>
</organism>
<dbReference type="RefSeq" id="WP_148947077.1">
    <property type="nucleotide sequence ID" value="NZ_JBNIKK010000016.1"/>
</dbReference>
<dbReference type="PANTHER" id="PTHR30036">
    <property type="entry name" value="D-XYLOSE-BINDING PERIPLASMIC PROTEIN"/>
    <property type="match status" value="1"/>
</dbReference>
<dbReference type="SUPFAM" id="SSF53822">
    <property type="entry name" value="Periplasmic binding protein-like I"/>
    <property type="match status" value="1"/>
</dbReference>
<dbReference type="EMBL" id="VTEH01000008">
    <property type="protein sequence ID" value="TYR75156.1"/>
    <property type="molecule type" value="Genomic_DNA"/>
</dbReference>
<dbReference type="Gene3D" id="3.40.50.2300">
    <property type="match status" value="2"/>
</dbReference>
<evidence type="ECO:0000256" key="2">
    <source>
        <dbReference type="ARBA" id="ARBA00007639"/>
    </source>
</evidence>
<dbReference type="GO" id="GO:0030288">
    <property type="term" value="C:outer membrane-bounded periplasmic space"/>
    <property type="evidence" value="ECO:0007669"/>
    <property type="project" value="TreeGrafter"/>
</dbReference>
<reference evidence="4 5" key="1">
    <citation type="submission" date="2019-08" db="EMBL/GenBank/DDBJ databases">
        <title>Bacillus genomes from the desert of Cuatro Cienegas, Coahuila.</title>
        <authorList>
            <person name="Olmedo-Alvarez G."/>
        </authorList>
    </citation>
    <scope>NUCLEOTIDE SEQUENCE [LARGE SCALE GENOMIC DNA]</scope>
    <source>
        <strain evidence="4 5">CH40_1T</strain>
    </source>
</reference>
<evidence type="ECO:0000313" key="4">
    <source>
        <dbReference type="EMBL" id="TYR75156.1"/>
    </source>
</evidence>
<feature type="domain" description="Periplasmic binding protein" evidence="3">
    <location>
        <begin position="49"/>
        <end position="303"/>
    </location>
</feature>
<dbReference type="InterPro" id="IPR028082">
    <property type="entry name" value="Peripla_BP_I"/>
</dbReference>
<accession>A0A5D4KE29</accession>
<dbReference type="GO" id="GO:0030246">
    <property type="term" value="F:carbohydrate binding"/>
    <property type="evidence" value="ECO:0007669"/>
    <property type="project" value="TreeGrafter"/>
</dbReference>
<sequence>MKKIATLVSVIISAVLLYFTIDSALDVYNASLKIPNKKVQESPNKRLVLITQELDTPFWDQVSFGAVNQSVKEEVTLEIWGSYGNDQENFLKQIELAIYSKVDGIIVQGLDTEGFKELAKVKAASFGIPIITVANDVPASESLRKTYVGSNQHLAGELIARQLVNDMGTSGEVILMLDSKQEYYQEERLKGIHKTLGRYTQIKVISAETEDSREQGGALTKDLLNHYPNVDAFVAVNSNFAGDIIQEIEKRSKVEPFYIYSFDDSSASLSSLQQGKLDGVVEQSPKEMGERSVKLMAQWLKNETLPLDLEGYLTDIRMIKATDIE</sequence>
<dbReference type="InterPro" id="IPR050555">
    <property type="entry name" value="Bact_Solute-Bind_Prot2"/>
</dbReference>
<evidence type="ECO:0000256" key="1">
    <source>
        <dbReference type="ARBA" id="ARBA00004196"/>
    </source>
</evidence>
<evidence type="ECO:0000259" key="3">
    <source>
        <dbReference type="Pfam" id="PF13407"/>
    </source>
</evidence>
<evidence type="ECO:0000313" key="5">
    <source>
        <dbReference type="Proteomes" id="UP000323317"/>
    </source>
</evidence>
<comment type="caution">
    <text evidence="4">The sequence shown here is derived from an EMBL/GenBank/DDBJ whole genome shotgun (WGS) entry which is preliminary data.</text>
</comment>
<dbReference type="InterPro" id="IPR025997">
    <property type="entry name" value="SBP_2_dom"/>
</dbReference>
<comment type="subcellular location">
    <subcellularLocation>
        <location evidence="1">Cell envelope</location>
    </subcellularLocation>
</comment>
<name>A0A5D4KE29_9BACI</name>
<comment type="similarity">
    <text evidence="2">Belongs to the bacterial solute-binding protein 2 family.</text>
</comment>
<dbReference type="AlphaFoldDB" id="A0A5D4KE29"/>
<dbReference type="Pfam" id="PF13407">
    <property type="entry name" value="Peripla_BP_4"/>
    <property type="match status" value="1"/>
</dbReference>
<dbReference type="PANTHER" id="PTHR30036:SF7">
    <property type="entry name" value="ABC TRANSPORTER PERIPLASMIC-BINDING PROTEIN YPHF"/>
    <property type="match status" value="1"/>
</dbReference>